<evidence type="ECO:0000256" key="1">
    <source>
        <dbReference type="SAM" id="MobiDB-lite"/>
    </source>
</evidence>
<accession>A0A4Y3N9D4</accession>
<reference evidence="3 4" key="1">
    <citation type="submission" date="2019-06" db="EMBL/GenBank/DDBJ databases">
        <title>Whole genome shotgun sequence of Paenarthrobacter aurescens NBRC 12136.</title>
        <authorList>
            <person name="Hosoyama A."/>
            <person name="Uohara A."/>
            <person name="Ohji S."/>
            <person name="Ichikawa N."/>
        </authorList>
    </citation>
    <scope>NUCLEOTIDE SEQUENCE [LARGE SCALE GENOMIC DNA]</scope>
    <source>
        <strain evidence="3 4">NBRC 12136</strain>
    </source>
</reference>
<dbReference type="Proteomes" id="UP000317715">
    <property type="component" value="Unassembled WGS sequence"/>
</dbReference>
<protein>
    <submittedName>
        <fullName evidence="3">Uncharacterized protein</fullName>
    </submittedName>
</protein>
<dbReference type="OrthoDB" id="4947477at2"/>
<sequence>MKGSRVFPRAASILRSVMVAGAGTAIWMALSATAASAETGTTENHLLGSVTSSTSVNIPVPNVPLPNVVKGLVPTNQISVHVPTVTPLVEHVGGTVDQVVSAVPVVNTVVPPDTAGTVVNTVVAPVTNTVDHTVNVVVPPVNQVLEPARLEPITNVVTPVVDPIVGVVDTVLEPVEPLVPPVVAPPLVVPPTVVPPVAPEVVPPVLAPSVTTPAVEAPSVTGTDAAVDSATANAGTAATTGVVHSTDATVPELQSRATPPGVNAGVSALLNPARNFGPTGITAVLGGASSPADPATPADLPSDPAAVPGSLTGAGSGNSQNGPPSPAAAFLQGALIIPVDALPGLATAGDVQHPKPVCFDPGSSPD</sequence>
<evidence type="ECO:0000313" key="3">
    <source>
        <dbReference type="EMBL" id="GEB17817.1"/>
    </source>
</evidence>
<feature type="region of interest" description="Disordered" evidence="1">
    <location>
        <begin position="287"/>
        <end position="326"/>
    </location>
</feature>
<evidence type="ECO:0000256" key="2">
    <source>
        <dbReference type="SAM" id="SignalP"/>
    </source>
</evidence>
<evidence type="ECO:0000313" key="4">
    <source>
        <dbReference type="Proteomes" id="UP000317715"/>
    </source>
</evidence>
<keyword evidence="4" id="KW-1185">Reference proteome</keyword>
<keyword evidence="2" id="KW-0732">Signal</keyword>
<feature type="signal peptide" evidence="2">
    <location>
        <begin position="1"/>
        <end position="34"/>
    </location>
</feature>
<feature type="compositionally biased region" description="Low complexity" evidence="1">
    <location>
        <begin position="288"/>
        <end position="306"/>
    </location>
</feature>
<name>A0A4Y3N9D4_PAEAU</name>
<dbReference type="EMBL" id="BJMD01000002">
    <property type="protein sequence ID" value="GEB17817.1"/>
    <property type="molecule type" value="Genomic_DNA"/>
</dbReference>
<comment type="caution">
    <text evidence="3">The sequence shown here is derived from an EMBL/GenBank/DDBJ whole genome shotgun (WGS) entry which is preliminary data.</text>
</comment>
<gene>
    <name evidence="3" type="ORF">AAU01_05720</name>
</gene>
<dbReference type="AlphaFoldDB" id="A0A4Y3N9D4"/>
<feature type="region of interest" description="Disordered" evidence="1">
    <location>
        <begin position="347"/>
        <end position="366"/>
    </location>
</feature>
<proteinExistence type="predicted"/>
<organism evidence="3 4">
    <name type="scientific">Paenarthrobacter aurescens</name>
    <name type="common">Arthrobacter aurescens</name>
    <dbReference type="NCBI Taxonomy" id="43663"/>
    <lineage>
        <taxon>Bacteria</taxon>
        <taxon>Bacillati</taxon>
        <taxon>Actinomycetota</taxon>
        <taxon>Actinomycetes</taxon>
        <taxon>Micrococcales</taxon>
        <taxon>Micrococcaceae</taxon>
        <taxon>Paenarthrobacter</taxon>
    </lineage>
</organism>
<feature type="chain" id="PRO_5039540653" evidence="2">
    <location>
        <begin position="35"/>
        <end position="366"/>
    </location>
</feature>